<keyword evidence="2" id="KW-0813">Transport</keyword>
<dbReference type="AlphaFoldDB" id="A0A134AK59"/>
<dbReference type="PROSITE" id="PS50903">
    <property type="entry name" value="RUBREDOXIN_LIKE"/>
    <property type="match status" value="1"/>
</dbReference>
<dbReference type="CDD" id="cd01041">
    <property type="entry name" value="Rubrerythrin"/>
    <property type="match status" value="1"/>
</dbReference>
<dbReference type="SUPFAM" id="SSF57802">
    <property type="entry name" value="Rubredoxin-like"/>
    <property type="match status" value="1"/>
</dbReference>
<dbReference type="Pfam" id="PF02915">
    <property type="entry name" value="Rubrerythrin"/>
    <property type="match status" value="1"/>
</dbReference>
<reference evidence="9" key="1">
    <citation type="submission" date="2016-01" db="EMBL/GenBank/DDBJ databases">
        <authorList>
            <person name="Mitreva M."/>
            <person name="Pepin K.H."/>
            <person name="Mihindukulasuriya K.A."/>
            <person name="Fulton R."/>
            <person name="Fronick C."/>
            <person name="O'Laughlin M."/>
            <person name="Miner T."/>
            <person name="Herter B."/>
            <person name="Rosa B.A."/>
            <person name="Cordes M."/>
            <person name="Tomlinson C."/>
            <person name="Wollam A."/>
            <person name="Palsikar V.B."/>
            <person name="Mardis E.R."/>
            <person name="Wilson R.K."/>
        </authorList>
    </citation>
    <scope>NUCLEOTIDE SEQUENCE [LARGE SCALE GENOMIC DNA]</scope>
    <source>
        <strain evidence="9">DNF00729</strain>
    </source>
</reference>
<dbReference type="NCBIfam" id="NF045767">
    <property type="entry name" value="RuberyRbr"/>
    <property type="match status" value="1"/>
</dbReference>
<keyword evidence="9" id="KW-1185">Reference proteome</keyword>
<dbReference type="EMBL" id="LSDG01000008">
    <property type="protein sequence ID" value="KXB68029.1"/>
    <property type="molecule type" value="Genomic_DNA"/>
</dbReference>
<evidence type="ECO:0000313" key="8">
    <source>
        <dbReference type="EMBL" id="KXB68029.1"/>
    </source>
</evidence>
<dbReference type="InterPro" id="IPR052364">
    <property type="entry name" value="Rubrerythrin"/>
</dbReference>
<dbReference type="InterPro" id="IPR009040">
    <property type="entry name" value="Ferritin-like_diiron"/>
</dbReference>
<evidence type="ECO:0000259" key="6">
    <source>
        <dbReference type="PROSITE" id="PS50903"/>
    </source>
</evidence>
<dbReference type="InterPro" id="IPR012347">
    <property type="entry name" value="Ferritin-like"/>
</dbReference>
<dbReference type="Gene3D" id="2.20.28.10">
    <property type="match status" value="1"/>
</dbReference>
<dbReference type="InterPro" id="IPR048574">
    <property type="entry name" value="RUBY_RBDX"/>
</dbReference>
<dbReference type="FunFam" id="2.20.28.10:FF:000018">
    <property type="entry name" value="Rubrerythrin"/>
    <property type="match status" value="1"/>
</dbReference>
<keyword evidence="4" id="KW-0249">Electron transport</keyword>
<dbReference type="InterPro" id="IPR003251">
    <property type="entry name" value="Rr_diiron-bd_dom"/>
</dbReference>
<comment type="caution">
    <text evidence="8">The sequence shown here is derived from an EMBL/GenBank/DDBJ whole genome shotgun (WGS) entry which is preliminary data.</text>
</comment>
<proteinExistence type="predicted"/>
<evidence type="ECO:0000256" key="5">
    <source>
        <dbReference type="ARBA" id="ARBA00023004"/>
    </source>
</evidence>
<dbReference type="PATRIC" id="fig|755172.3.peg.333"/>
<organism evidence="8 9">
    <name type="scientific">Aedoeadaptatus coxii</name>
    <dbReference type="NCBI Taxonomy" id="755172"/>
    <lineage>
        <taxon>Bacteria</taxon>
        <taxon>Bacillati</taxon>
        <taxon>Bacillota</taxon>
        <taxon>Tissierellia</taxon>
        <taxon>Tissierellales</taxon>
        <taxon>Peptoniphilaceae</taxon>
        <taxon>Aedoeadaptatus</taxon>
    </lineage>
</organism>
<feature type="domain" description="Rubredoxin-like" evidence="6">
    <location>
        <begin position="155"/>
        <end position="189"/>
    </location>
</feature>
<evidence type="ECO:0000256" key="2">
    <source>
        <dbReference type="ARBA" id="ARBA00022448"/>
    </source>
</evidence>
<dbReference type="InterPro" id="IPR024934">
    <property type="entry name" value="Rubredoxin-like_dom"/>
</dbReference>
<dbReference type="Pfam" id="PF21349">
    <property type="entry name" value="RUBY_RBDX"/>
    <property type="match status" value="1"/>
</dbReference>
<dbReference type="CDD" id="cd00729">
    <property type="entry name" value="rubredoxin_SM"/>
    <property type="match status" value="1"/>
</dbReference>
<evidence type="ECO:0000256" key="4">
    <source>
        <dbReference type="ARBA" id="ARBA00022982"/>
    </source>
</evidence>
<dbReference type="GO" id="GO:0016491">
    <property type="term" value="F:oxidoreductase activity"/>
    <property type="evidence" value="ECO:0007669"/>
    <property type="project" value="InterPro"/>
</dbReference>
<dbReference type="PROSITE" id="PS50905">
    <property type="entry name" value="FERRITIN_LIKE"/>
    <property type="match status" value="1"/>
</dbReference>
<protein>
    <submittedName>
        <fullName evidence="8">Rubrerythrin</fullName>
    </submittedName>
</protein>
<dbReference type="STRING" id="755172.HMPREF1863_00346"/>
<keyword evidence="5" id="KW-0408">Iron</keyword>
<dbReference type="GO" id="GO:0005506">
    <property type="term" value="F:iron ion binding"/>
    <property type="evidence" value="ECO:0007669"/>
    <property type="project" value="InterPro"/>
</dbReference>
<dbReference type="SUPFAM" id="SSF47240">
    <property type="entry name" value="Ferritin-like"/>
    <property type="match status" value="1"/>
</dbReference>
<dbReference type="PANTHER" id="PTHR43865">
    <property type="entry name" value="RUBRERYTHRIN-RELATED"/>
    <property type="match status" value="1"/>
</dbReference>
<dbReference type="Gene3D" id="1.20.1260.10">
    <property type="match status" value="1"/>
</dbReference>
<evidence type="ECO:0000256" key="3">
    <source>
        <dbReference type="ARBA" id="ARBA00022723"/>
    </source>
</evidence>
<name>A0A134AK59_9FIRM</name>
<comment type="cofactor">
    <cofactor evidence="1">
        <name>Fe(3+)</name>
        <dbReference type="ChEBI" id="CHEBI:29034"/>
    </cofactor>
</comment>
<evidence type="ECO:0000259" key="7">
    <source>
        <dbReference type="PROSITE" id="PS50905"/>
    </source>
</evidence>
<dbReference type="PANTHER" id="PTHR43865:SF1">
    <property type="entry name" value="RUBRERYTHRIN-RELATED"/>
    <property type="match status" value="1"/>
</dbReference>
<gene>
    <name evidence="8" type="ORF">HMPREF1863_00346</name>
</gene>
<accession>A0A134AK59</accession>
<dbReference type="InterPro" id="IPR009078">
    <property type="entry name" value="Ferritin-like_SF"/>
</dbReference>
<keyword evidence="3" id="KW-0479">Metal-binding</keyword>
<dbReference type="OrthoDB" id="9799749at2"/>
<evidence type="ECO:0000313" key="9">
    <source>
        <dbReference type="Proteomes" id="UP000070442"/>
    </source>
</evidence>
<sequence length="193" mass="22263">MSLKGTQTEKNLLISFAGECQASMRYTLFAKQANKDASVQIKNIFEETARNEREHAARFYKHLQKHVNDSEINVDWNYPVHTGDTASNLKAAAEGENEEASSMYPEFAKIAKEEGFDDIASDWIEIGEVEEAHRDRYLKLLENVEKGKLFERDEVVLWKCNNCGYIHEGKTAPKECPACHHPQKWFELFVENY</sequence>
<feature type="domain" description="Ferritin-like diiron" evidence="7">
    <location>
        <begin position="2"/>
        <end position="148"/>
    </location>
</feature>
<dbReference type="Proteomes" id="UP000070442">
    <property type="component" value="Unassembled WGS sequence"/>
</dbReference>
<evidence type="ECO:0000256" key="1">
    <source>
        <dbReference type="ARBA" id="ARBA00001965"/>
    </source>
</evidence>
<dbReference type="RefSeq" id="WP_068366769.1">
    <property type="nucleotide sequence ID" value="NZ_CAMQER010000029.1"/>
</dbReference>